<evidence type="ECO:0000313" key="1">
    <source>
        <dbReference type="EMBL" id="SOE82323.1"/>
    </source>
</evidence>
<name>A0A7Z7IAX2_9BURK</name>
<dbReference type="EMBL" id="OCSU01000002">
    <property type="protein sequence ID" value="SOE82323.1"/>
    <property type="molecule type" value="Genomic_DNA"/>
</dbReference>
<dbReference type="Proteomes" id="UP000219522">
    <property type="component" value="Unassembled WGS sequence"/>
</dbReference>
<accession>A0A7Z7IAX2</accession>
<organism evidence="1 2">
    <name type="scientific">Caballeronia arationis</name>
    <dbReference type="NCBI Taxonomy" id="1777142"/>
    <lineage>
        <taxon>Bacteria</taxon>
        <taxon>Pseudomonadati</taxon>
        <taxon>Pseudomonadota</taxon>
        <taxon>Betaproteobacteria</taxon>
        <taxon>Burkholderiales</taxon>
        <taxon>Burkholderiaceae</taxon>
        <taxon>Caballeronia</taxon>
    </lineage>
</organism>
<comment type="caution">
    <text evidence="1">The sequence shown here is derived from an EMBL/GenBank/DDBJ whole genome shotgun (WGS) entry which is preliminary data.</text>
</comment>
<evidence type="ECO:0000313" key="2">
    <source>
        <dbReference type="Proteomes" id="UP000219522"/>
    </source>
</evidence>
<reference evidence="1 2" key="1">
    <citation type="submission" date="2017-09" db="EMBL/GenBank/DDBJ databases">
        <authorList>
            <person name="Varghese N."/>
            <person name="Submissions S."/>
        </authorList>
    </citation>
    <scope>NUCLEOTIDE SEQUENCE [LARGE SCALE GENOMIC DNA]</scope>
    <source>
        <strain evidence="1 2">OK806</strain>
    </source>
</reference>
<sequence length="134" mass="15194">MALLTHYGGCRYTMDLANDYRMGSLTDPDPEKKAAADAGRKMLDAVYPDIWERNAELVRCVEDFLVASFPYYPKGNAHHTLAALRRSVRKGDVYIVERAPEPRGGLVAPQSRLQSEFWGVDNYDPPRYASVQER</sequence>
<proteinExistence type="predicted"/>
<keyword evidence="2" id="KW-1185">Reference proteome</keyword>
<protein>
    <submittedName>
        <fullName evidence="1">Uncharacterized protein</fullName>
    </submittedName>
</protein>
<gene>
    <name evidence="1" type="ORF">SAMN05446927_5641</name>
</gene>
<dbReference type="AlphaFoldDB" id="A0A7Z7IAX2"/>